<feature type="compositionally biased region" description="Basic and acidic residues" evidence="1">
    <location>
        <begin position="28"/>
        <end position="56"/>
    </location>
</feature>
<dbReference type="EMBL" id="NAJO01000007">
    <property type="protein sequence ID" value="OQO11229.1"/>
    <property type="molecule type" value="Genomic_DNA"/>
</dbReference>
<organism evidence="3 4">
    <name type="scientific">Cryoendolithus antarcticus</name>
    <dbReference type="NCBI Taxonomy" id="1507870"/>
    <lineage>
        <taxon>Eukaryota</taxon>
        <taxon>Fungi</taxon>
        <taxon>Dikarya</taxon>
        <taxon>Ascomycota</taxon>
        <taxon>Pezizomycotina</taxon>
        <taxon>Dothideomycetes</taxon>
        <taxon>Dothideomycetidae</taxon>
        <taxon>Cladosporiales</taxon>
        <taxon>Cladosporiaceae</taxon>
        <taxon>Cryoendolithus</taxon>
    </lineage>
</organism>
<dbReference type="InterPro" id="IPR018961">
    <property type="entry name" value="DnaJ_homolog_subfam-C_membr-28"/>
</dbReference>
<dbReference type="OrthoDB" id="1922282at2759"/>
<dbReference type="PANTHER" id="PTHR39394">
    <property type="entry name" value="YALI0E31793P"/>
    <property type="match status" value="1"/>
</dbReference>
<gene>
    <name evidence="3" type="ORF">B0A48_05485</name>
</gene>
<protein>
    <recommendedName>
        <fullName evidence="2">DnaJ homologue subfamily C member 28 conserved domain-containing protein</fullName>
    </recommendedName>
</protein>
<dbReference type="InParanoid" id="A0A1V8TIM5"/>
<sequence length="543" mass="60572">MQAAKRLTPRTPSHLRSAPRSYRFHVRNASDDTSRAERKDDAPEKEQGAMSRRLEELSNQSLESGGRAAQKAIADAGFSDELRARLEQKIADANFRSDNASAFAEANMPSSAGHGTRHIATAEPWQGTESVGDASLRMLNDAHKPLRVRGGASSVPGVRGPPSRIDTGRPGRKVATGQRLANARDKTSVYASLKDETMSEEERARYRKELKDRFTSSARNVAPATIQGLTSLANQRIEDAIGRGQFKNLPRGKHIERDYNASNPFLDTTEYFMNKIIQKQEIVPPWIEKQQELVSSATRFRSQLRASWRRHVSRSIASKGGSLQSQMKLAEQYALAESVENPSKIKIEKINAIDDQGQMSQLTLAGELKATPVTDPHSAEDEIRVLEQIFNDDGTLKPPSTEVTVTAEAPTPNMALETNEPLPIVQPFRDQQWEQTERSYHKLAIEQLNALNRSYNLMAPQLAQKPYFNLERELRACFADVAPQVAETLRERALAPKIMGVNVVGHRPGGVLEKFSISPSVSVHDERKPQYGFRQFWKDLFAG</sequence>
<evidence type="ECO:0000313" key="4">
    <source>
        <dbReference type="Proteomes" id="UP000192596"/>
    </source>
</evidence>
<reference evidence="4" key="1">
    <citation type="submission" date="2017-03" db="EMBL/GenBank/DDBJ databases">
        <title>Genomes of endolithic fungi from Antarctica.</title>
        <authorList>
            <person name="Coleine C."/>
            <person name="Masonjones S."/>
            <person name="Stajich J.E."/>
        </authorList>
    </citation>
    <scope>NUCLEOTIDE SEQUENCE [LARGE SCALE GENOMIC DNA]</scope>
    <source>
        <strain evidence="4">CCFEE 5527</strain>
    </source>
</reference>
<evidence type="ECO:0000259" key="2">
    <source>
        <dbReference type="Pfam" id="PF09350"/>
    </source>
</evidence>
<dbReference type="Proteomes" id="UP000192596">
    <property type="component" value="Unassembled WGS sequence"/>
</dbReference>
<keyword evidence="4" id="KW-1185">Reference proteome</keyword>
<feature type="region of interest" description="Disordered" evidence="1">
    <location>
        <begin position="1"/>
        <end position="68"/>
    </location>
</feature>
<dbReference type="AlphaFoldDB" id="A0A1V8TIM5"/>
<feature type="domain" description="DnaJ homologue subfamily C member 28 conserved" evidence="2">
    <location>
        <begin position="232"/>
        <end position="301"/>
    </location>
</feature>
<proteinExistence type="predicted"/>
<dbReference type="Pfam" id="PF09350">
    <property type="entry name" value="DJC28_CD"/>
    <property type="match status" value="1"/>
</dbReference>
<name>A0A1V8TIM5_9PEZI</name>
<comment type="caution">
    <text evidence="3">The sequence shown here is derived from an EMBL/GenBank/DDBJ whole genome shotgun (WGS) entry which is preliminary data.</text>
</comment>
<evidence type="ECO:0000313" key="3">
    <source>
        <dbReference type="EMBL" id="OQO11229.1"/>
    </source>
</evidence>
<accession>A0A1V8TIM5</accession>
<dbReference type="PANTHER" id="PTHR39394:SF1">
    <property type="entry name" value="DNAJ HOMOLOGUE SUBFAMILY C MEMBER 28 CONSERVED DOMAIN-CONTAINING PROTEIN"/>
    <property type="match status" value="1"/>
</dbReference>
<feature type="region of interest" description="Disordered" evidence="1">
    <location>
        <begin position="147"/>
        <end position="181"/>
    </location>
</feature>
<evidence type="ECO:0000256" key="1">
    <source>
        <dbReference type="SAM" id="MobiDB-lite"/>
    </source>
</evidence>
<dbReference type="STRING" id="1507870.A0A1V8TIM5"/>